<keyword evidence="9 10" id="KW-0227">DNA damage</keyword>
<comment type="function">
    <text evidence="9 10">The RecF protein is involved in DNA metabolism; it is required for DNA replication and normal SOS inducibility. RecF binds preferentially to single-stranded, linear DNA. It also seems to bind ATP.</text>
</comment>
<reference evidence="12" key="1">
    <citation type="journal article" date="2021" name="PeerJ">
        <title>Extensive microbial diversity within the chicken gut microbiome revealed by metagenomics and culture.</title>
        <authorList>
            <person name="Gilroy R."/>
            <person name="Ravi A."/>
            <person name="Getino M."/>
            <person name="Pursley I."/>
            <person name="Horton D.L."/>
            <person name="Alikhan N.F."/>
            <person name="Baker D."/>
            <person name="Gharbi K."/>
            <person name="Hall N."/>
            <person name="Watson M."/>
            <person name="Adriaenssens E.M."/>
            <person name="Foster-Nyarko E."/>
            <person name="Jarju S."/>
            <person name="Secka A."/>
            <person name="Antonio M."/>
            <person name="Oren A."/>
            <person name="Chaudhuri R.R."/>
            <person name="La Ragione R."/>
            <person name="Hildebrand F."/>
            <person name="Pallen M.J."/>
        </authorList>
    </citation>
    <scope>NUCLEOTIDE SEQUENCE</scope>
    <source>
        <strain evidence="12">Gambia11-129</strain>
    </source>
</reference>
<dbReference type="GO" id="GO:0006260">
    <property type="term" value="P:DNA replication"/>
    <property type="evidence" value="ECO:0007669"/>
    <property type="project" value="UniProtKB-UniRule"/>
</dbReference>
<feature type="binding site" evidence="9">
    <location>
        <begin position="30"/>
        <end position="37"/>
    </location>
    <ligand>
        <name>ATP</name>
        <dbReference type="ChEBI" id="CHEBI:30616"/>
    </ligand>
</feature>
<keyword evidence="9 10" id="KW-0742">SOS response</keyword>
<dbReference type="InterPro" id="IPR042174">
    <property type="entry name" value="RecF_2"/>
</dbReference>
<dbReference type="GO" id="GO:0005524">
    <property type="term" value="F:ATP binding"/>
    <property type="evidence" value="ECO:0007669"/>
    <property type="project" value="UniProtKB-UniRule"/>
</dbReference>
<evidence type="ECO:0000256" key="3">
    <source>
        <dbReference type="ARBA" id="ARBA00020170"/>
    </source>
</evidence>
<dbReference type="GO" id="GO:0000731">
    <property type="term" value="P:DNA synthesis involved in DNA repair"/>
    <property type="evidence" value="ECO:0007669"/>
    <property type="project" value="TreeGrafter"/>
</dbReference>
<evidence type="ECO:0000256" key="9">
    <source>
        <dbReference type="HAMAP-Rule" id="MF_00365"/>
    </source>
</evidence>
<keyword evidence="5 9" id="KW-0235">DNA replication</keyword>
<sequence length="362" mass="42228">MRFIDIEIMNFRNISSQKVDTDCEDIVLLGLNGMGKTNFLEAIYTLCYGSSFKTSVLKETIQHKSPSFFLKADFVSDLGLKENISFFYDGVKRNIRLNDNEIKDRKELVSAFPCIIFSHEDLAFIRGEMSERRRFFDQTMSLYLPSFLTLMRNYKNILLKRNMAIKSQEYMLLSIYDRKLATLGFEIMSERKKAVDEFNEIFPSLFEKIAGKNDLYISYMPSWSSAESADDIAKILEEKRETDKIMLTTTTGVHRDRFVIKDSNGNFVQSGSTGQLRLCSLIFRLAEARIFTKKSSRKPLLLLDDVLLELDDEKRARFLDELDSYSQAFFTFLPRENYFSDDKKNVRYFNVSNGEYRLEPVL</sequence>
<keyword evidence="7 9" id="KW-0067">ATP-binding</keyword>
<evidence type="ECO:0000256" key="2">
    <source>
        <dbReference type="ARBA" id="ARBA00008016"/>
    </source>
</evidence>
<evidence type="ECO:0000256" key="7">
    <source>
        <dbReference type="ARBA" id="ARBA00022840"/>
    </source>
</evidence>
<dbReference type="GO" id="GO:0005737">
    <property type="term" value="C:cytoplasm"/>
    <property type="evidence" value="ECO:0007669"/>
    <property type="project" value="UniProtKB-SubCell"/>
</dbReference>
<organism evidence="12 13">
    <name type="scientific">Candidatus Ornithospirochaeta avicola</name>
    <dbReference type="NCBI Taxonomy" id="2840896"/>
    <lineage>
        <taxon>Bacteria</taxon>
        <taxon>Pseudomonadati</taxon>
        <taxon>Spirochaetota</taxon>
        <taxon>Spirochaetia</taxon>
        <taxon>Spirochaetales</taxon>
        <taxon>Spirochaetaceae</taxon>
        <taxon>Spirochaetaceae incertae sedis</taxon>
        <taxon>Candidatus Ornithospirochaeta</taxon>
    </lineage>
</organism>
<dbReference type="NCBIfam" id="TIGR00611">
    <property type="entry name" value="recf"/>
    <property type="match status" value="1"/>
</dbReference>
<evidence type="ECO:0000256" key="1">
    <source>
        <dbReference type="ARBA" id="ARBA00004496"/>
    </source>
</evidence>
<gene>
    <name evidence="9 12" type="primary">recF</name>
    <name evidence="12" type="ORF">IAB12_02885</name>
</gene>
<dbReference type="EMBL" id="DXHU01000013">
    <property type="protein sequence ID" value="HIV98710.1"/>
    <property type="molecule type" value="Genomic_DNA"/>
</dbReference>
<dbReference type="Gene3D" id="3.40.50.300">
    <property type="entry name" value="P-loop containing nucleotide triphosphate hydrolases"/>
    <property type="match status" value="1"/>
</dbReference>
<dbReference type="PANTHER" id="PTHR32182:SF0">
    <property type="entry name" value="DNA REPLICATION AND REPAIR PROTEIN RECF"/>
    <property type="match status" value="1"/>
</dbReference>
<reference evidence="12" key="2">
    <citation type="submission" date="2021-04" db="EMBL/GenBank/DDBJ databases">
        <authorList>
            <person name="Gilroy R."/>
        </authorList>
    </citation>
    <scope>NUCLEOTIDE SEQUENCE</scope>
    <source>
        <strain evidence="12">Gambia11-129</strain>
    </source>
</reference>
<evidence type="ECO:0000256" key="4">
    <source>
        <dbReference type="ARBA" id="ARBA00022490"/>
    </source>
</evidence>
<dbReference type="Pfam" id="PF02463">
    <property type="entry name" value="SMC_N"/>
    <property type="match status" value="1"/>
</dbReference>
<keyword evidence="9 10" id="KW-0234">DNA repair</keyword>
<dbReference type="HAMAP" id="MF_00365">
    <property type="entry name" value="RecF"/>
    <property type="match status" value="1"/>
</dbReference>
<evidence type="ECO:0000256" key="6">
    <source>
        <dbReference type="ARBA" id="ARBA00022741"/>
    </source>
</evidence>
<evidence type="ECO:0000256" key="5">
    <source>
        <dbReference type="ARBA" id="ARBA00022705"/>
    </source>
</evidence>
<evidence type="ECO:0000256" key="8">
    <source>
        <dbReference type="ARBA" id="ARBA00023125"/>
    </source>
</evidence>
<dbReference type="PANTHER" id="PTHR32182">
    <property type="entry name" value="DNA REPLICATION AND REPAIR PROTEIN RECF"/>
    <property type="match status" value="1"/>
</dbReference>
<evidence type="ECO:0000259" key="11">
    <source>
        <dbReference type="Pfam" id="PF02463"/>
    </source>
</evidence>
<comment type="subcellular location">
    <subcellularLocation>
        <location evidence="1 9 10">Cytoplasm</location>
    </subcellularLocation>
</comment>
<proteinExistence type="inferred from homology"/>
<dbReference type="SUPFAM" id="SSF52540">
    <property type="entry name" value="P-loop containing nucleoside triphosphate hydrolases"/>
    <property type="match status" value="1"/>
</dbReference>
<dbReference type="Proteomes" id="UP000823936">
    <property type="component" value="Unassembled WGS sequence"/>
</dbReference>
<keyword evidence="8 9" id="KW-0238">DNA-binding</keyword>
<protein>
    <recommendedName>
        <fullName evidence="3 9">DNA replication and repair protein RecF</fullName>
    </recommendedName>
</protein>
<feature type="domain" description="RecF/RecN/SMC N-terminal" evidence="11">
    <location>
        <begin position="5"/>
        <end position="354"/>
    </location>
</feature>
<dbReference type="InterPro" id="IPR001238">
    <property type="entry name" value="DNA-binding_RecF"/>
</dbReference>
<accession>A0A9D1PT25</accession>
<evidence type="ECO:0000313" key="12">
    <source>
        <dbReference type="EMBL" id="HIV98710.1"/>
    </source>
</evidence>
<dbReference type="InterPro" id="IPR018078">
    <property type="entry name" value="DNA-binding_RecF_CS"/>
</dbReference>
<dbReference type="GO" id="GO:0009432">
    <property type="term" value="P:SOS response"/>
    <property type="evidence" value="ECO:0007669"/>
    <property type="project" value="UniProtKB-UniRule"/>
</dbReference>
<dbReference type="PROSITE" id="PS00618">
    <property type="entry name" value="RECF_2"/>
    <property type="match status" value="1"/>
</dbReference>
<evidence type="ECO:0000256" key="10">
    <source>
        <dbReference type="RuleBase" id="RU000578"/>
    </source>
</evidence>
<dbReference type="GO" id="GO:0006302">
    <property type="term" value="P:double-strand break repair"/>
    <property type="evidence" value="ECO:0007669"/>
    <property type="project" value="TreeGrafter"/>
</dbReference>
<comment type="caution">
    <text evidence="12">The sequence shown here is derived from an EMBL/GenBank/DDBJ whole genome shotgun (WGS) entry which is preliminary data.</text>
</comment>
<dbReference type="InterPro" id="IPR027417">
    <property type="entry name" value="P-loop_NTPase"/>
</dbReference>
<dbReference type="InterPro" id="IPR003395">
    <property type="entry name" value="RecF/RecN/SMC_N"/>
</dbReference>
<keyword evidence="4 9" id="KW-0963">Cytoplasm</keyword>
<name>A0A9D1PT25_9SPIO</name>
<dbReference type="Gene3D" id="1.20.1050.90">
    <property type="entry name" value="RecF/RecN/SMC, N-terminal domain"/>
    <property type="match status" value="1"/>
</dbReference>
<comment type="similarity">
    <text evidence="2 9 10">Belongs to the RecF family.</text>
</comment>
<evidence type="ECO:0000313" key="13">
    <source>
        <dbReference type="Proteomes" id="UP000823936"/>
    </source>
</evidence>
<dbReference type="GO" id="GO:0003697">
    <property type="term" value="F:single-stranded DNA binding"/>
    <property type="evidence" value="ECO:0007669"/>
    <property type="project" value="UniProtKB-UniRule"/>
</dbReference>
<keyword evidence="6 9" id="KW-0547">Nucleotide-binding</keyword>
<dbReference type="AlphaFoldDB" id="A0A9D1PT25"/>